<dbReference type="Proteomes" id="UP000261360">
    <property type="component" value="Unplaced"/>
</dbReference>
<feature type="domain" description="Ribonuclease A-domain" evidence="1">
    <location>
        <begin position="64"/>
        <end position="143"/>
    </location>
</feature>
<organism evidence="2 3">
    <name type="scientific">Seriola lalandi dorsalis</name>
    <dbReference type="NCBI Taxonomy" id="1841481"/>
    <lineage>
        <taxon>Eukaryota</taxon>
        <taxon>Metazoa</taxon>
        <taxon>Chordata</taxon>
        <taxon>Craniata</taxon>
        <taxon>Vertebrata</taxon>
        <taxon>Euteleostomi</taxon>
        <taxon>Actinopterygii</taxon>
        <taxon>Neopterygii</taxon>
        <taxon>Teleostei</taxon>
        <taxon>Neoteleostei</taxon>
        <taxon>Acanthomorphata</taxon>
        <taxon>Carangaria</taxon>
        <taxon>Carangiformes</taxon>
        <taxon>Carangidae</taxon>
        <taxon>Seriola</taxon>
    </lineage>
</organism>
<dbReference type="InterPro" id="IPR023412">
    <property type="entry name" value="RNaseA_domain"/>
</dbReference>
<dbReference type="Gene3D" id="3.10.130.10">
    <property type="entry name" value="Ribonuclease A-like domain"/>
    <property type="match status" value="1"/>
</dbReference>
<dbReference type="InterPro" id="IPR036816">
    <property type="entry name" value="RNaseA-like_dom_sf"/>
</dbReference>
<dbReference type="Pfam" id="PF00074">
    <property type="entry name" value="RnaseA"/>
    <property type="match status" value="1"/>
</dbReference>
<dbReference type="AlphaFoldDB" id="A0A3B4X123"/>
<dbReference type="GeneTree" id="ENSGT01110000267898"/>
<evidence type="ECO:0000313" key="3">
    <source>
        <dbReference type="Proteomes" id="UP000261360"/>
    </source>
</evidence>
<dbReference type="SUPFAM" id="SSF54076">
    <property type="entry name" value="RNase A-like"/>
    <property type="match status" value="1"/>
</dbReference>
<dbReference type="Ensembl" id="ENSSLDT00000010306.1">
    <property type="protein sequence ID" value="ENSSLDP00000009946.1"/>
    <property type="gene ID" value="ENSSLDG00000007922.1"/>
</dbReference>
<name>A0A3B4X123_SERLL</name>
<sequence>MQICDVKFLFCGFVLFCRIVEPKQRSAVSCYMWTMQMHWAPAATRGPLNCNFSLNTFGKGLCGRTQVQTFIDAGVGAVQQICGWSGRRLQGHSGNLCISTSCMRLYDVRSSHNCRCIRVRKYQKQVIVACDKVYNQCLPVHFERNSGQRPSNRPCA</sequence>
<proteinExistence type="predicted"/>
<keyword evidence="3" id="KW-1185">Reference proteome</keyword>
<protein>
    <recommendedName>
        <fullName evidence="1">Ribonuclease A-domain domain-containing protein</fullName>
    </recommendedName>
</protein>
<reference evidence="2" key="2">
    <citation type="submission" date="2025-09" db="UniProtKB">
        <authorList>
            <consortium name="Ensembl"/>
        </authorList>
    </citation>
    <scope>IDENTIFICATION</scope>
</reference>
<evidence type="ECO:0000259" key="1">
    <source>
        <dbReference type="Pfam" id="PF00074"/>
    </source>
</evidence>
<reference evidence="2" key="1">
    <citation type="submission" date="2025-08" db="UniProtKB">
        <authorList>
            <consortium name="Ensembl"/>
        </authorList>
    </citation>
    <scope>IDENTIFICATION</scope>
</reference>
<accession>A0A3B4X123</accession>
<evidence type="ECO:0000313" key="2">
    <source>
        <dbReference type="Ensembl" id="ENSSLDP00000009946.1"/>
    </source>
</evidence>